<evidence type="ECO:0000256" key="1">
    <source>
        <dbReference type="ARBA" id="ARBA00022491"/>
    </source>
</evidence>
<dbReference type="InterPro" id="IPR009057">
    <property type="entry name" value="Homeodomain-like_sf"/>
</dbReference>
<dbReference type="GO" id="GO:0000976">
    <property type="term" value="F:transcription cis-regulatory region binding"/>
    <property type="evidence" value="ECO:0007669"/>
    <property type="project" value="TreeGrafter"/>
</dbReference>
<feature type="domain" description="HTH tetR-type" evidence="6">
    <location>
        <begin position="8"/>
        <end position="68"/>
    </location>
</feature>
<dbReference type="Proteomes" id="UP000094626">
    <property type="component" value="Plasmid pSA1"/>
</dbReference>
<accession>A0A031JWG7</accession>
<keyword evidence="3 5" id="KW-0238">DNA-binding</keyword>
<proteinExistence type="predicted"/>
<dbReference type="InterPro" id="IPR050109">
    <property type="entry name" value="HTH-type_TetR-like_transc_reg"/>
</dbReference>
<keyword evidence="7" id="KW-0614">Plasmid</keyword>
<dbReference type="SUPFAM" id="SSF48498">
    <property type="entry name" value="Tetracyclin repressor-like, C-terminal domain"/>
    <property type="match status" value="1"/>
</dbReference>
<evidence type="ECO:0000313" key="9">
    <source>
        <dbReference type="Proteomes" id="UP000024329"/>
    </source>
</evidence>
<dbReference type="Gene3D" id="1.10.357.10">
    <property type="entry name" value="Tetracycline Repressor, domain 2"/>
    <property type="match status" value="1"/>
</dbReference>
<dbReference type="InterPro" id="IPR039538">
    <property type="entry name" value="BetI_C"/>
</dbReference>
<reference evidence="7" key="2">
    <citation type="submission" date="2016-08" db="EMBL/GenBank/DDBJ databases">
        <authorList>
            <person name="Seilhamer J.J."/>
        </authorList>
    </citation>
    <scope>NUCLEOTIDE SEQUENCE [LARGE SCALE GENOMIC DNA]</scope>
    <source>
        <strain evidence="7">SA1</strain>
        <plasmid evidence="7">pSA1</plasmid>
    </source>
</reference>
<dbReference type="OrthoDB" id="9809265at2"/>
<evidence type="ECO:0000256" key="3">
    <source>
        <dbReference type="ARBA" id="ARBA00023125"/>
    </source>
</evidence>
<name>A0A031JWG7_9SPHN</name>
<reference evidence="10" key="3">
    <citation type="journal article" date="2017" name="J. Biotechnol.">
        <title>Complete genome sequence of Novosphingobium resinovorum SA1, a versatile xenobiotic-degrading bacterium capable of utilizing sulfanilic acid.</title>
        <authorList>
            <person name="Hegedus B."/>
            <person name="Kos P.B."/>
            <person name="Balint B."/>
            <person name="Maroti G."/>
            <person name="Gan H.M."/>
            <person name="Perei K."/>
            <person name="Rakhely G."/>
        </authorList>
    </citation>
    <scope>NUCLEOTIDE SEQUENCE [LARGE SCALE GENOMIC DNA]</scope>
    <source>
        <strain evidence="10">SA1</strain>
    </source>
</reference>
<evidence type="ECO:0000256" key="5">
    <source>
        <dbReference type="PROSITE-ProRule" id="PRU00335"/>
    </source>
</evidence>
<dbReference type="EMBL" id="CP017076">
    <property type="protein sequence ID" value="AOR79876.1"/>
    <property type="molecule type" value="Genomic_DNA"/>
</dbReference>
<dbReference type="eggNOG" id="COG1309">
    <property type="taxonomic scope" value="Bacteria"/>
</dbReference>
<dbReference type="InterPro" id="IPR036271">
    <property type="entry name" value="Tet_transcr_reg_TetR-rel_C_sf"/>
</dbReference>
<dbReference type="GO" id="GO:0003700">
    <property type="term" value="F:DNA-binding transcription factor activity"/>
    <property type="evidence" value="ECO:0007669"/>
    <property type="project" value="TreeGrafter"/>
</dbReference>
<dbReference type="RefSeq" id="WP_051586896.1">
    <property type="nucleotide sequence ID" value="NZ_CP017076.1"/>
</dbReference>
<gene>
    <name evidence="7" type="ORF">BES08_24290</name>
    <name evidence="8" type="ORF">BV97_02926</name>
</gene>
<organism evidence="8 9">
    <name type="scientific">Novosphingobium resinovorum</name>
    <dbReference type="NCBI Taxonomy" id="158500"/>
    <lineage>
        <taxon>Bacteria</taxon>
        <taxon>Pseudomonadati</taxon>
        <taxon>Pseudomonadota</taxon>
        <taxon>Alphaproteobacteria</taxon>
        <taxon>Sphingomonadales</taxon>
        <taxon>Sphingomonadaceae</taxon>
        <taxon>Novosphingobium</taxon>
    </lineage>
</organism>
<evidence type="ECO:0000256" key="2">
    <source>
        <dbReference type="ARBA" id="ARBA00023015"/>
    </source>
</evidence>
<dbReference type="InterPro" id="IPR001647">
    <property type="entry name" value="HTH_TetR"/>
</dbReference>
<dbReference type="PATRIC" id="fig|158500.4.peg.2993"/>
<keyword evidence="10" id="KW-1185">Reference proteome</keyword>
<dbReference type="Proteomes" id="UP000024329">
    <property type="component" value="Unassembled WGS sequence"/>
</dbReference>
<dbReference type="PROSITE" id="PS50977">
    <property type="entry name" value="HTH_TETR_2"/>
    <property type="match status" value="1"/>
</dbReference>
<dbReference type="EMBL" id="JFYZ01000013">
    <property type="protein sequence ID" value="EZP81265.1"/>
    <property type="molecule type" value="Genomic_DNA"/>
</dbReference>
<dbReference type="Pfam" id="PF13977">
    <property type="entry name" value="TetR_C_6"/>
    <property type="match status" value="1"/>
</dbReference>
<dbReference type="SUPFAM" id="SSF46689">
    <property type="entry name" value="Homeodomain-like"/>
    <property type="match status" value="1"/>
</dbReference>
<keyword evidence="4" id="KW-0804">Transcription</keyword>
<dbReference type="Pfam" id="PF00440">
    <property type="entry name" value="TetR_N"/>
    <property type="match status" value="1"/>
</dbReference>
<keyword evidence="1" id="KW-0678">Repressor</keyword>
<dbReference type="AlphaFoldDB" id="A0A031JWG7"/>
<dbReference type="PANTHER" id="PTHR30055">
    <property type="entry name" value="HTH-TYPE TRANSCRIPTIONAL REGULATOR RUTR"/>
    <property type="match status" value="1"/>
</dbReference>
<geneLocation type="plasmid" evidence="7 10">
    <name>pSA1</name>
</geneLocation>
<evidence type="ECO:0000313" key="8">
    <source>
        <dbReference type="EMBL" id="EZP81265.1"/>
    </source>
</evidence>
<dbReference type="KEGG" id="nre:BES08_24290"/>
<keyword evidence="2" id="KW-0805">Transcription regulation</keyword>
<evidence type="ECO:0000259" key="6">
    <source>
        <dbReference type="PROSITE" id="PS50977"/>
    </source>
</evidence>
<protein>
    <submittedName>
        <fullName evidence="8">TetR family transcriptional regulator</fullName>
    </submittedName>
</protein>
<evidence type="ECO:0000256" key="4">
    <source>
        <dbReference type="ARBA" id="ARBA00023163"/>
    </source>
</evidence>
<feature type="DNA-binding region" description="H-T-H motif" evidence="5">
    <location>
        <begin position="31"/>
        <end position="50"/>
    </location>
</feature>
<evidence type="ECO:0000313" key="7">
    <source>
        <dbReference type="EMBL" id="AOR79876.1"/>
    </source>
</evidence>
<evidence type="ECO:0000313" key="10">
    <source>
        <dbReference type="Proteomes" id="UP000094626"/>
    </source>
</evidence>
<dbReference type="PANTHER" id="PTHR30055:SF234">
    <property type="entry name" value="HTH-TYPE TRANSCRIPTIONAL REGULATOR BETI"/>
    <property type="match status" value="1"/>
</dbReference>
<sequence length="195" mass="22425">MPRVVDHDERRLQIAQVVDQLVYEQGVQAVTIREVASRVGYSTTVVSHYFSSKLEMLVFTHQVARRMAEGLIDEAVRTNRPLLETLEELLPTTEERWRNWHTWFAFWGMAPAEPDVTREWREGTSNAHHLFLRLIKSAQDAGQFPEAVDCVLAATRIQILVNGIASLVSQDRAGWPPERQKQTLRDLLQSVFPLH</sequence>
<reference evidence="8 9" key="1">
    <citation type="submission" date="2014-03" db="EMBL/GenBank/DDBJ databases">
        <title>Whole genome sequence of Novosphingobium resinovorum KF1.</title>
        <authorList>
            <person name="Gan H.M."/>
            <person name="Gan H.Y."/>
            <person name="Chew T.H."/>
            <person name="Savka M.A."/>
        </authorList>
    </citation>
    <scope>NUCLEOTIDE SEQUENCE [LARGE SCALE GENOMIC DNA]</scope>
    <source>
        <strain evidence="8 9">KF1</strain>
    </source>
</reference>